<keyword evidence="1" id="KW-0812">Transmembrane</keyword>
<dbReference type="STRING" id="1742973.COMA2_120104"/>
<keyword evidence="1" id="KW-0472">Membrane</keyword>
<proteinExistence type="predicted"/>
<dbReference type="Proteomes" id="UP000198736">
    <property type="component" value="Unassembled WGS sequence"/>
</dbReference>
<dbReference type="AlphaFoldDB" id="A0A0S4L7I0"/>
<name>A0A0S4L7I0_9BACT</name>
<evidence type="ECO:0000313" key="2">
    <source>
        <dbReference type="EMBL" id="CUS33167.1"/>
    </source>
</evidence>
<dbReference type="EMBL" id="CZPZ01000004">
    <property type="protein sequence ID" value="CUS33167.1"/>
    <property type="molecule type" value="Genomic_DNA"/>
</dbReference>
<organism evidence="2 3">
    <name type="scientific">Candidatus Nitrospira nitrificans</name>
    <dbReference type="NCBI Taxonomy" id="1742973"/>
    <lineage>
        <taxon>Bacteria</taxon>
        <taxon>Pseudomonadati</taxon>
        <taxon>Nitrospirota</taxon>
        <taxon>Nitrospiria</taxon>
        <taxon>Nitrospirales</taxon>
        <taxon>Nitrospiraceae</taxon>
        <taxon>Nitrospira</taxon>
    </lineage>
</organism>
<keyword evidence="1" id="KW-1133">Transmembrane helix</keyword>
<evidence type="ECO:0000313" key="3">
    <source>
        <dbReference type="Proteomes" id="UP000198736"/>
    </source>
</evidence>
<accession>A0A0S4L7I0</accession>
<keyword evidence="3" id="KW-1185">Reference proteome</keyword>
<protein>
    <submittedName>
        <fullName evidence="2">Uncharacterized protein</fullName>
    </submittedName>
</protein>
<reference evidence="2" key="1">
    <citation type="submission" date="2015-10" db="EMBL/GenBank/DDBJ databases">
        <authorList>
            <person name="Gilbert D.G."/>
        </authorList>
    </citation>
    <scope>NUCLEOTIDE SEQUENCE [LARGE SCALE GENOMIC DNA]</scope>
    <source>
        <strain evidence="2">COMA2</strain>
    </source>
</reference>
<evidence type="ECO:0000256" key="1">
    <source>
        <dbReference type="SAM" id="Phobius"/>
    </source>
</evidence>
<feature type="transmembrane region" description="Helical" evidence="1">
    <location>
        <begin position="6"/>
        <end position="30"/>
    </location>
</feature>
<gene>
    <name evidence="2" type="ORF">COMA2_120104</name>
</gene>
<sequence>MKEIAVENLVIGGLAGLGVVVLIVLFGYVVKQIILRKD</sequence>